<feature type="compositionally biased region" description="Basic residues" evidence="1">
    <location>
        <begin position="258"/>
        <end position="283"/>
    </location>
</feature>
<evidence type="ECO:0000313" key="2">
    <source>
        <dbReference type="EMBL" id="KAK2595793.1"/>
    </source>
</evidence>
<keyword evidence="3" id="KW-1185">Reference proteome</keyword>
<accession>A0AAJ0CMC8</accession>
<proteinExistence type="predicted"/>
<feature type="compositionally biased region" description="Basic and acidic residues" evidence="1">
    <location>
        <begin position="150"/>
        <end position="159"/>
    </location>
</feature>
<name>A0AAJ0CMC8_9HYPO</name>
<dbReference type="Proteomes" id="UP001251528">
    <property type="component" value="Unassembled WGS sequence"/>
</dbReference>
<feature type="region of interest" description="Disordered" evidence="1">
    <location>
        <begin position="37"/>
        <end position="166"/>
    </location>
</feature>
<feature type="compositionally biased region" description="Basic and acidic residues" evidence="1">
    <location>
        <begin position="236"/>
        <end position="248"/>
    </location>
</feature>
<comment type="caution">
    <text evidence="2">The sequence shown here is derived from an EMBL/GenBank/DDBJ whole genome shotgun (WGS) entry which is preliminary data.</text>
</comment>
<feature type="region of interest" description="Disordered" evidence="1">
    <location>
        <begin position="1"/>
        <end position="24"/>
    </location>
</feature>
<evidence type="ECO:0000313" key="3">
    <source>
        <dbReference type="Proteomes" id="UP001251528"/>
    </source>
</evidence>
<sequence>MSSRRRRHSGPPSPPYTRALNPADDYYFYPSGYGSASLCGQVYSSQPPPPPTYSSFDSHRRTSLPADHGEPVRGRHPYRQAPSSDLSGRRYSAHVPSTPPHGYGYDDSPRARRPPPSHSQDRRAPPLSRHGRRSRSHAPSRSKSAASSSQRERQPKEDAGDPWWQNPIVRTCAVTALSTGISAALDSRGDPGQWKGAKGAKVAVATVGSALVDGFLGNKHPDGLRHNVMKKGMEVAMDKAEEKKHEGVDEQNEDDKQPRRRHSAGRHHSRRHSPGRRSHGRRH</sequence>
<evidence type="ECO:0000256" key="1">
    <source>
        <dbReference type="SAM" id="MobiDB-lite"/>
    </source>
</evidence>
<organism evidence="2 3">
    <name type="scientific">Conoideocrella luteorostrata</name>
    <dbReference type="NCBI Taxonomy" id="1105319"/>
    <lineage>
        <taxon>Eukaryota</taxon>
        <taxon>Fungi</taxon>
        <taxon>Dikarya</taxon>
        <taxon>Ascomycota</taxon>
        <taxon>Pezizomycotina</taxon>
        <taxon>Sordariomycetes</taxon>
        <taxon>Hypocreomycetidae</taxon>
        <taxon>Hypocreales</taxon>
        <taxon>Clavicipitaceae</taxon>
        <taxon>Conoideocrella</taxon>
    </lineage>
</organism>
<gene>
    <name evidence="2" type="ORF">QQS21_006556</name>
</gene>
<dbReference type="EMBL" id="JASWJB010000123">
    <property type="protein sequence ID" value="KAK2595793.1"/>
    <property type="molecule type" value="Genomic_DNA"/>
</dbReference>
<reference evidence="2" key="1">
    <citation type="submission" date="2023-06" db="EMBL/GenBank/DDBJ databases">
        <title>Conoideocrella luteorostrata (Hypocreales: Clavicipitaceae), a potential biocontrol fungus for elongate hemlock scale in United States Christmas tree production areas.</title>
        <authorList>
            <person name="Barrett H."/>
            <person name="Lovett B."/>
            <person name="Macias A.M."/>
            <person name="Stajich J.E."/>
            <person name="Kasson M.T."/>
        </authorList>
    </citation>
    <scope>NUCLEOTIDE SEQUENCE</scope>
    <source>
        <strain evidence="2">ARSEF 14590</strain>
    </source>
</reference>
<feature type="region of interest" description="Disordered" evidence="1">
    <location>
        <begin position="236"/>
        <end position="283"/>
    </location>
</feature>
<dbReference type="AlphaFoldDB" id="A0AAJ0CMC8"/>
<feature type="compositionally biased region" description="Basic residues" evidence="1">
    <location>
        <begin position="129"/>
        <end position="140"/>
    </location>
</feature>
<protein>
    <submittedName>
        <fullName evidence="2">Uncharacterized protein</fullName>
    </submittedName>
</protein>